<evidence type="ECO:0000256" key="5">
    <source>
        <dbReference type="ARBA" id="ARBA00022438"/>
    </source>
</evidence>
<dbReference type="GO" id="GO:0006508">
    <property type="term" value="P:proteolysis"/>
    <property type="evidence" value="ECO:0007669"/>
    <property type="project" value="UniProtKB-KW"/>
</dbReference>
<dbReference type="Gene3D" id="3.90.230.10">
    <property type="entry name" value="Creatinase/methionine aminopeptidase superfamily"/>
    <property type="match status" value="1"/>
</dbReference>
<comment type="cofactor">
    <cofactor evidence="4">
        <name>Fe(2+)</name>
        <dbReference type="ChEBI" id="CHEBI:29033"/>
    </cofactor>
</comment>
<dbReference type="Pfam" id="PF00557">
    <property type="entry name" value="Peptidase_M24"/>
    <property type="match status" value="1"/>
</dbReference>
<reference evidence="10" key="1">
    <citation type="journal article" date="2017" name="Science">
        <title>Giant viruses with an expanded complement of translation system components.</title>
        <authorList>
            <person name="Schulz F."/>
            <person name="Yutin N."/>
            <person name="Ivanova N.N."/>
            <person name="Ortega D.R."/>
            <person name="Lee T.K."/>
            <person name="Vierheilig J."/>
            <person name="Daims H."/>
            <person name="Horn M."/>
            <person name="Wagner M."/>
            <person name="Jensen G.J."/>
            <person name="Kyrpides N.C."/>
            <person name="Koonin E.V."/>
            <person name="Woyke T."/>
        </authorList>
    </citation>
    <scope>NUCLEOTIDE SEQUENCE</scope>
    <source>
        <strain evidence="10">CTV1</strain>
    </source>
</reference>
<comment type="catalytic activity">
    <reaction evidence="1">
        <text>Release of N-terminal amino acids, preferentially methionine, from peptides and arylamides.</text>
        <dbReference type="EC" id="3.4.11.18"/>
    </reaction>
</comment>
<dbReference type="SUPFAM" id="SSF46785">
    <property type="entry name" value="Winged helix' DNA-binding domain"/>
    <property type="match status" value="1"/>
</dbReference>
<dbReference type="PANTHER" id="PTHR45777:SF2">
    <property type="entry name" value="METHIONINE AMINOPEPTIDASE 2"/>
    <property type="match status" value="1"/>
</dbReference>
<gene>
    <name evidence="10" type="ORF">Catovirus_1_949</name>
</gene>
<dbReference type="GO" id="GO:0004239">
    <property type="term" value="F:initiator methionyl aminopeptidase activity"/>
    <property type="evidence" value="ECO:0007669"/>
    <property type="project" value="UniProtKB-EC"/>
</dbReference>
<dbReference type="InterPro" id="IPR050247">
    <property type="entry name" value="Met_Aminopeptidase_Type2"/>
</dbReference>
<dbReference type="GO" id="GO:0046872">
    <property type="term" value="F:metal ion binding"/>
    <property type="evidence" value="ECO:0007669"/>
    <property type="project" value="UniProtKB-KW"/>
</dbReference>
<evidence type="ECO:0000259" key="9">
    <source>
        <dbReference type="Pfam" id="PF00557"/>
    </source>
</evidence>
<evidence type="ECO:0000256" key="2">
    <source>
        <dbReference type="ARBA" id="ARBA00001936"/>
    </source>
</evidence>
<keyword evidence="5" id="KW-0031">Aminopeptidase</keyword>
<evidence type="ECO:0000256" key="8">
    <source>
        <dbReference type="ARBA" id="ARBA00022801"/>
    </source>
</evidence>
<comment type="cofactor">
    <cofactor evidence="3">
        <name>Co(2+)</name>
        <dbReference type="ChEBI" id="CHEBI:48828"/>
    </cofactor>
</comment>
<evidence type="ECO:0000256" key="6">
    <source>
        <dbReference type="ARBA" id="ARBA00022670"/>
    </source>
</evidence>
<dbReference type="InterPro" id="IPR000994">
    <property type="entry name" value="Pept_M24"/>
</dbReference>
<dbReference type="SUPFAM" id="SSF55920">
    <property type="entry name" value="Creatinase/aminopeptidase"/>
    <property type="match status" value="1"/>
</dbReference>
<dbReference type="InterPro" id="IPR001714">
    <property type="entry name" value="Pept_M24_MAP"/>
</dbReference>
<dbReference type="InterPro" id="IPR036390">
    <property type="entry name" value="WH_DNA-bd_sf"/>
</dbReference>
<dbReference type="Gene3D" id="1.10.10.10">
    <property type="entry name" value="Winged helix-like DNA-binding domain superfamily/Winged helix DNA-binding domain"/>
    <property type="match status" value="1"/>
</dbReference>
<keyword evidence="7" id="KW-0479">Metal-binding</keyword>
<organism evidence="10">
    <name type="scientific">Catovirus CTV1</name>
    <dbReference type="NCBI Taxonomy" id="1977631"/>
    <lineage>
        <taxon>Viruses</taxon>
        <taxon>Varidnaviria</taxon>
        <taxon>Bamfordvirae</taxon>
        <taxon>Nucleocytoviricota</taxon>
        <taxon>Megaviricetes</taxon>
        <taxon>Imitervirales</taxon>
        <taxon>Mimiviridae</taxon>
        <taxon>Klosneuvirinae</taxon>
        <taxon>Catovirus</taxon>
    </lineage>
</organism>
<keyword evidence="8" id="KW-0378">Hydrolase</keyword>
<proteinExistence type="predicted"/>
<comment type="cofactor">
    <cofactor evidence="2">
        <name>Mn(2+)</name>
        <dbReference type="ChEBI" id="CHEBI:29035"/>
    </cofactor>
</comment>
<dbReference type="PANTHER" id="PTHR45777">
    <property type="entry name" value="METHIONINE AMINOPEPTIDASE 2"/>
    <property type="match status" value="1"/>
</dbReference>
<evidence type="ECO:0000256" key="1">
    <source>
        <dbReference type="ARBA" id="ARBA00000294"/>
    </source>
</evidence>
<dbReference type="InterPro" id="IPR036388">
    <property type="entry name" value="WH-like_DNA-bd_sf"/>
</dbReference>
<dbReference type="GO" id="GO:0070006">
    <property type="term" value="F:metalloaminopeptidase activity"/>
    <property type="evidence" value="ECO:0007669"/>
    <property type="project" value="InterPro"/>
</dbReference>
<evidence type="ECO:0000256" key="7">
    <source>
        <dbReference type="ARBA" id="ARBA00022723"/>
    </source>
</evidence>
<dbReference type="InterPro" id="IPR002468">
    <property type="entry name" value="Pept_M24A_MAP2"/>
</dbReference>
<dbReference type="PRINTS" id="PR00599">
    <property type="entry name" value="MAPEPTIDASE"/>
</dbReference>
<feature type="domain" description="Peptidase M24" evidence="9">
    <location>
        <begin position="49"/>
        <end position="223"/>
    </location>
</feature>
<evidence type="ECO:0000256" key="3">
    <source>
        <dbReference type="ARBA" id="ARBA00001941"/>
    </source>
</evidence>
<sequence>MILINSWNNTNLNLNKKKYQPTLVYNYDKTTNLKTDFNDSKSVDYIHDLRRAAECHRIVRKHIQNIIKPGMRIFDICNLIESKIVELTKVNDHTAGIAFPTGVSLNNIIAHDSANPNDDRMFGHDDICKIDFGVHYNGRIVDCAFSATFNEKYKPLLLATKEATWTGIRLAGPDAICNEISEQIKETIESHEIELNNKTFSLKAVSDLGGHSIDQYNIHSGKIILCAPCKHPSYVNMRMNVGQFAIETFASTGTGTYKHGDVINHYMLNENAPRINYNFKTTKYVHDWIKKNRGRLPFTQRWMINDPNIGQKFRLGLKELIEKKVITGYPPLYDVSGSLSSHMEHTIYLHEHGKEILSYGDDF</sequence>
<name>A0A1V0SB15_9VIRU</name>
<dbReference type="EMBL" id="KY684083">
    <property type="protein sequence ID" value="ARF08899.1"/>
    <property type="molecule type" value="Genomic_DNA"/>
</dbReference>
<dbReference type="NCBIfam" id="TIGR00501">
    <property type="entry name" value="met_pdase_II"/>
    <property type="match status" value="1"/>
</dbReference>
<protein>
    <submittedName>
        <fullName evidence="10">Metallopeptidase family M24</fullName>
    </submittedName>
</protein>
<dbReference type="InterPro" id="IPR036005">
    <property type="entry name" value="Creatinase/aminopeptidase-like"/>
</dbReference>
<evidence type="ECO:0000313" key="10">
    <source>
        <dbReference type="EMBL" id="ARF08899.1"/>
    </source>
</evidence>
<accession>A0A1V0SB15</accession>
<keyword evidence="6" id="KW-0645">Protease</keyword>
<evidence type="ECO:0000256" key="4">
    <source>
        <dbReference type="ARBA" id="ARBA00001954"/>
    </source>
</evidence>